<evidence type="ECO:0000313" key="3">
    <source>
        <dbReference type="Proteomes" id="UP000250257"/>
    </source>
</evidence>
<evidence type="ECO:0000256" key="1">
    <source>
        <dbReference type="ARBA" id="ARBA00023159"/>
    </source>
</evidence>
<dbReference type="RefSeq" id="WP_007475588.1">
    <property type="nucleotide sequence ID" value="NZ_UAWT01000048.1"/>
</dbReference>
<evidence type="ECO:0000313" key="2">
    <source>
        <dbReference type="EMBL" id="SQC72016.1"/>
    </source>
</evidence>
<reference evidence="2 3" key="1">
    <citation type="submission" date="2018-06" db="EMBL/GenBank/DDBJ databases">
        <authorList>
            <consortium name="Pathogen Informatics"/>
            <person name="Doyle S."/>
        </authorList>
    </citation>
    <scope>NUCLEOTIDE SEQUENCE [LARGE SCALE GENOMIC DNA]</scope>
    <source>
        <strain evidence="2 3">NCTC13940</strain>
    </source>
</reference>
<dbReference type="InterPro" id="IPR018490">
    <property type="entry name" value="cNMP-bd_dom_sf"/>
</dbReference>
<dbReference type="Proteomes" id="UP000250257">
    <property type="component" value="Unassembled WGS sequence"/>
</dbReference>
<keyword evidence="1" id="KW-0010">Activator</keyword>
<dbReference type="SUPFAM" id="SSF46785">
    <property type="entry name" value="Winged helix' DNA-binding domain"/>
    <property type="match status" value="1"/>
</dbReference>
<dbReference type="InterPro" id="IPR014710">
    <property type="entry name" value="RmlC-like_jellyroll"/>
</dbReference>
<gene>
    <name evidence="2" type="ORF">NCTC13940_02729</name>
</gene>
<evidence type="ECO:0008006" key="4">
    <source>
        <dbReference type="Google" id="ProtNLM"/>
    </source>
</evidence>
<dbReference type="AlphaFoldDB" id="A0A2X3HBQ7"/>
<dbReference type="EMBL" id="UAWT01000048">
    <property type="protein sequence ID" value="SQC72016.1"/>
    <property type="molecule type" value="Genomic_DNA"/>
</dbReference>
<dbReference type="STRING" id="1214117.LFLEISCH_09619"/>
<sequence>MLKNKTSEILLDLNQNKADSDWVRIMSIPKTSSIPGKYFKEEFIIVLEGVLHLGNKNKQIILFFSEGDVINQQVSDLNITNKLELICDTDVKLAFVYREYFLNFATNKPSYLEWLLEMSLSNNLNLYNEIMKHDYSTEDRLMYSLRYLSEKLNIPCEDGFCKLPPFINKVNLSKYSNLSRKYLDIMLDSLVQQNLIRIESKSIYVKV</sequence>
<dbReference type="InterPro" id="IPR036390">
    <property type="entry name" value="WH_DNA-bd_sf"/>
</dbReference>
<accession>A0A2X3HBQ7</accession>
<organism evidence="2 3">
    <name type="scientific">Listeria fleischmannii subsp. fleischmannii</name>
    <dbReference type="NCBI Taxonomy" id="1671902"/>
    <lineage>
        <taxon>Bacteria</taxon>
        <taxon>Bacillati</taxon>
        <taxon>Bacillota</taxon>
        <taxon>Bacilli</taxon>
        <taxon>Bacillales</taxon>
        <taxon>Listeriaceae</taxon>
        <taxon>Listeria</taxon>
    </lineage>
</organism>
<dbReference type="SUPFAM" id="SSF51206">
    <property type="entry name" value="cAMP-binding domain-like"/>
    <property type="match status" value="1"/>
</dbReference>
<name>A0A2X3HBQ7_9LIST</name>
<protein>
    <recommendedName>
        <fullName evidence="4">Crp/Fnr family transcriptional regulator</fullName>
    </recommendedName>
</protein>
<dbReference type="Gene3D" id="2.60.120.10">
    <property type="entry name" value="Jelly Rolls"/>
    <property type="match status" value="1"/>
</dbReference>
<proteinExistence type="predicted"/>